<dbReference type="InterPro" id="IPR003370">
    <property type="entry name" value="Chromate_transpt"/>
</dbReference>
<dbReference type="PANTHER" id="PTHR43663">
    <property type="entry name" value="CHROMATE TRANSPORT PROTEIN-RELATED"/>
    <property type="match status" value="1"/>
</dbReference>
<dbReference type="Pfam" id="PF02417">
    <property type="entry name" value="Chromate_transp"/>
    <property type="match status" value="1"/>
</dbReference>
<keyword evidence="5 7" id="KW-1133">Transmembrane helix</keyword>
<comment type="caution">
    <text evidence="8">The sequence shown here is derived from an EMBL/GenBank/DDBJ whole genome shotgun (WGS) entry which is preliminary data.</text>
</comment>
<feature type="transmembrane region" description="Helical" evidence="7">
    <location>
        <begin position="110"/>
        <end position="134"/>
    </location>
</feature>
<organism evidence="8 9">
    <name type="scientific">Clostridium symbiosum</name>
    <name type="common">Bacteroides symbiosus</name>
    <dbReference type="NCBI Taxonomy" id="1512"/>
    <lineage>
        <taxon>Bacteria</taxon>
        <taxon>Bacillati</taxon>
        <taxon>Bacillota</taxon>
        <taxon>Clostridia</taxon>
        <taxon>Lachnospirales</taxon>
        <taxon>Lachnospiraceae</taxon>
        <taxon>Otoolea</taxon>
    </lineage>
</organism>
<accession>A0AAW5F0X6</accession>
<dbReference type="RefSeq" id="WP_003504167.1">
    <property type="nucleotide sequence ID" value="NZ_BAABZD010000004.1"/>
</dbReference>
<reference evidence="8" key="1">
    <citation type="journal article" date="2022" name="Cell Host Microbe">
        <title>Colonization of the live biotherapeutic product VE303 and modulation of the microbiota and metabolites in healthy volunteers.</title>
        <authorList>
            <person name="Dsouza M."/>
            <person name="Menon R."/>
            <person name="Crossette E."/>
            <person name="Bhattarai S.K."/>
            <person name="Schneider J."/>
            <person name="Kim Y.G."/>
            <person name="Reddy S."/>
            <person name="Caballero S."/>
            <person name="Felix C."/>
            <person name="Cornacchione L."/>
            <person name="Hendrickson J."/>
            <person name="Watson A.R."/>
            <person name="Minot S.S."/>
            <person name="Greenfield N."/>
            <person name="Schopf L."/>
            <person name="Szabady R."/>
            <person name="Patarroyo J."/>
            <person name="Smith W."/>
            <person name="Harrison P."/>
            <person name="Kuijper E.J."/>
            <person name="Kelly C.P."/>
            <person name="Olle B."/>
            <person name="Bobilev D."/>
            <person name="Silber J.L."/>
            <person name="Bucci V."/>
            <person name="Roberts B."/>
            <person name="Faith J."/>
            <person name="Norman J.M."/>
        </authorList>
    </citation>
    <scope>NUCLEOTIDE SEQUENCE</scope>
    <source>
        <strain evidence="8">VE303-04</strain>
    </source>
</reference>
<feature type="transmembrane region" description="Helical" evidence="7">
    <location>
        <begin position="140"/>
        <end position="159"/>
    </location>
</feature>
<dbReference type="PANTHER" id="PTHR43663:SF1">
    <property type="entry name" value="CHROMATE TRANSPORTER"/>
    <property type="match status" value="1"/>
</dbReference>
<keyword evidence="3" id="KW-1003">Cell membrane</keyword>
<sequence length="178" mass="19103">MAEIYLKLVFAFIRIGFCSFGGLTMIPVILDEVTANGWMTEAQVMDVMALAEITPGSMGINCATFVGYRIDGIPCALLSSLGVMVPSLTLCMLAAHFLKRLKGNPWMEHALWGIRPACVGMLAAVVITLSGSTFLSGEFIIRWNLVIIALITGGAMYKFRLSVPKTMLLAAVLGLIAG</sequence>
<keyword evidence="6 7" id="KW-0472">Membrane</keyword>
<evidence type="ECO:0000256" key="1">
    <source>
        <dbReference type="ARBA" id="ARBA00004651"/>
    </source>
</evidence>
<name>A0AAW5F0X6_CLOSY</name>
<evidence type="ECO:0000256" key="7">
    <source>
        <dbReference type="SAM" id="Phobius"/>
    </source>
</evidence>
<dbReference type="AlphaFoldDB" id="A0AAW5F0X6"/>
<evidence type="ECO:0000256" key="5">
    <source>
        <dbReference type="ARBA" id="ARBA00022989"/>
    </source>
</evidence>
<comment type="subcellular location">
    <subcellularLocation>
        <location evidence="1">Cell membrane</location>
        <topology evidence="1">Multi-pass membrane protein</topology>
    </subcellularLocation>
</comment>
<gene>
    <name evidence="8" type="ORF">K5I21_09305</name>
</gene>
<dbReference type="GO" id="GO:0015109">
    <property type="term" value="F:chromate transmembrane transporter activity"/>
    <property type="evidence" value="ECO:0007669"/>
    <property type="project" value="InterPro"/>
</dbReference>
<evidence type="ECO:0000256" key="3">
    <source>
        <dbReference type="ARBA" id="ARBA00022475"/>
    </source>
</evidence>
<protein>
    <submittedName>
        <fullName evidence="8">Chromate transporter</fullName>
    </submittedName>
</protein>
<evidence type="ECO:0000256" key="2">
    <source>
        <dbReference type="ARBA" id="ARBA00005262"/>
    </source>
</evidence>
<dbReference type="EMBL" id="JAINVB010000001">
    <property type="protein sequence ID" value="MCK0086060.1"/>
    <property type="molecule type" value="Genomic_DNA"/>
</dbReference>
<comment type="similarity">
    <text evidence="2">Belongs to the chromate ion transporter (CHR) (TC 2.A.51) family.</text>
</comment>
<keyword evidence="4 7" id="KW-0812">Transmembrane</keyword>
<evidence type="ECO:0000313" key="8">
    <source>
        <dbReference type="EMBL" id="MCK0086060.1"/>
    </source>
</evidence>
<evidence type="ECO:0000256" key="4">
    <source>
        <dbReference type="ARBA" id="ARBA00022692"/>
    </source>
</evidence>
<evidence type="ECO:0000256" key="6">
    <source>
        <dbReference type="ARBA" id="ARBA00023136"/>
    </source>
</evidence>
<proteinExistence type="inferred from homology"/>
<evidence type="ECO:0000313" key="9">
    <source>
        <dbReference type="Proteomes" id="UP001203136"/>
    </source>
</evidence>
<dbReference type="Proteomes" id="UP001203136">
    <property type="component" value="Unassembled WGS sequence"/>
</dbReference>
<dbReference type="InterPro" id="IPR052518">
    <property type="entry name" value="CHR_Transporter"/>
</dbReference>
<feature type="transmembrane region" description="Helical" evidence="7">
    <location>
        <begin position="76"/>
        <end position="98"/>
    </location>
</feature>
<dbReference type="GO" id="GO:0005886">
    <property type="term" value="C:plasma membrane"/>
    <property type="evidence" value="ECO:0007669"/>
    <property type="project" value="UniProtKB-SubCell"/>
</dbReference>
<feature type="transmembrane region" description="Helical" evidence="7">
    <location>
        <begin position="12"/>
        <end position="30"/>
    </location>
</feature>